<name>A0A5B0MYA1_PUCGR</name>
<keyword evidence="4" id="KW-1185">Reference proteome</keyword>
<evidence type="ECO:0000313" key="4">
    <source>
        <dbReference type="Proteomes" id="UP000324748"/>
    </source>
</evidence>
<protein>
    <submittedName>
        <fullName evidence="2">Uncharacterized protein</fullName>
    </submittedName>
</protein>
<feature type="transmembrane region" description="Helical" evidence="1">
    <location>
        <begin position="120"/>
        <end position="143"/>
    </location>
</feature>
<comment type="caution">
    <text evidence="2">The sequence shown here is derived from an EMBL/GenBank/DDBJ whole genome shotgun (WGS) entry which is preliminary data.</text>
</comment>
<evidence type="ECO:0000313" key="2">
    <source>
        <dbReference type="EMBL" id="KAA1081226.1"/>
    </source>
</evidence>
<dbReference type="Proteomes" id="UP000325313">
    <property type="component" value="Unassembled WGS sequence"/>
</dbReference>
<gene>
    <name evidence="2" type="ORF">PGT21_031642</name>
    <name evidence="3" type="ORF">PGTUg99_033392</name>
</gene>
<evidence type="ECO:0000256" key="1">
    <source>
        <dbReference type="SAM" id="Phobius"/>
    </source>
</evidence>
<evidence type="ECO:0000313" key="5">
    <source>
        <dbReference type="Proteomes" id="UP000325313"/>
    </source>
</evidence>
<reference evidence="4 5" key="1">
    <citation type="submission" date="2019-05" db="EMBL/GenBank/DDBJ databases">
        <title>Emergence of the Ug99 lineage of the wheat stem rust pathogen through somatic hybridization.</title>
        <authorList>
            <person name="Li F."/>
            <person name="Upadhyaya N.M."/>
            <person name="Sperschneider J."/>
            <person name="Matny O."/>
            <person name="Nguyen-Phuc H."/>
            <person name="Mago R."/>
            <person name="Raley C."/>
            <person name="Miller M.E."/>
            <person name="Silverstein K.A.T."/>
            <person name="Henningsen E."/>
            <person name="Hirsch C.D."/>
            <person name="Visser B."/>
            <person name="Pretorius Z.A."/>
            <person name="Steffenson B.J."/>
            <person name="Schwessinger B."/>
            <person name="Dodds P.N."/>
            <person name="Figueroa M."/>
        </authorList>
    </citation>
    <scope>NUCLEOTIDE SEQUENCE [LARGE SCALE GENOMIC DNA]</scope>
    <source>
        <strain evidence="2">21-0</strain>
        <strain evidence="3 5">Ug99</strain>
    </source>
</reference>
<dbReference type="Proteomes" id="UP000324748">
    <property type="component" value="Unassembled WGS sequence"/>
</dbReference>
<accession>A0A5B0MYA1</accession>
<sequence length="172" mass="19693">MVFHPDPSHPTIITSTPSTSASPQLTPFITARYLSLAFCQTFLPAFKSQSLHTFIASTFVLKVEGHSIFEPAHQDLYFTRINQATFEEIDFIEIKSYTLWNNQFHHEASRIRILKKGYRFLHTTMNVALFFSIGVSMIISTYLDWCEARRLIARGVPELIIAARTAHIWQAG</sequence>
<keyword evidence="1" id="KW-1133">Transmembrane helix</keyword>
<keyword evidence="1" id="KW-0472">Membrane</keyword>
<proteinExistence type="predicted"/>
<evidence type="ECO:0000313" key="3">
    <source>
        <dbReference type="EMBL" id="KAA1131388.1"/>
    </source>
</evidence>
<keyword evidence="1" id="KW-0812">Transmembrane</keyword>
<dbReference type="AlphaFoldDB" id="A0A5B0MYA1"/>
<organism evidence="2 4">
    <name type="scientific">Puccinia graminis f. sp. tritici</name>
    <dbReference type="NCBI Taxonomy" id="56615"/>
    <lineage>
        <taxon>Eukaryota</taxon>
        <taxon>Fungi</taxon>
        <taxon>Dikarya</taxon>
        <taxon>Basidiomycota</taxon>
        <taxon>Pucciniomycotina</taxon>
        <taxon>Pucciniomycetes</taxon>
        <taxon>Pucciniales</taxon>
        <taxon>Pucciniaceae</taxon>
        <taxon>Puccinia</taxon>
    </lineage>
</organism>
<dbReference type="EMBL" id="VDEP01000104">
    <property type="protein sequence ID" value="KAA1131388.1"/>
    <property type="molecule type" value="Genomic_DNA"/>
</dbReference>
<dbReference type="EMBL" id="VSWC01000131">
    <property type="protein sequence ID" value="KAA1081226.1"/>
    <property type="molecule type" value="Genomic_DNA"/>
</dbReference>